<feature type="domain" description="HNH nuclease" evidence="5">
    <location>
        <begin position="22"/>
        <end position="85"/>
    </location>
</feature>
<dbReference type="Gene3D" id="1.10.30.50">
    <property type="match status" value="1"/>
</dbReference>
<evidence type="ECO:0000256" key="4">
    <source>
        <dbReference type="ARBA" id="ARBA00040194"/>
    </source>
</evidence>
<dbReference type="Proteomes" id="UP000627155">
    <property type="component" value="Chromosome"/>
</dbReference>
<keyword evidence="6" id="KW-0255">Endonuclease</keyword>
<sequence>MNTDYNDIKNRKAFYKSKQWRMIRLRVLKRDNYECVNCRKEGKVTLNRFDKHKTLDVDHIKELETHPELRYDLDNLQTLCIWCHNKKHNRYQKKINKKRWTDERWD</sequence>
<proteinExistence type="inferred from homology"/>
<dbReference type="SMART" id="SM00507">
    <property type="entry name" value="HNHc"/>
    <property type="match status" value="1"/>
</dbReference>
<organism evidence="6 7">
    <name type="scientific">Mammaliicoccus vitulinus</name>
    <dbReference type="NCBI Taxonomy" id="71237"/>
    <lineage>
        <taxon>Bacteria</taxon>
        <taxon>Bacillati</taxon>
        <taxon>Bacillota</taxon>
        <taxon>Bacilli</taxon>
        <taxon>Bacillales</taxon>
        <taxon>Staphylococcaceae</taxon>
        <taxon>Mammaliicoccus</taxon>
    </lineage>
</organism>
<evidence type="ECO:0000259" key="5">
    <source>
        <dbReference type="SMART" id="SM00507"/>
    </source>
</evidence>
<dbReference type="RefSeq" id="WP_103322849.1">
    <property type="nucleotide sequence ID" value="NZ_CP069486.1"/>
</dbReference>
<dbReference type="Pfam" id="PF01844">
    <property type="entry name" value="HNH"/>
    <property type="match status" value="1"/>
</dbReference>
<evidence type="ECO:0000313" key="7">
    <source>
        <dbReference type="Proteomes" id="UP000627155"/>
    </source>
</evidence>
<dbReference type="InterPro" id="IPR002711">
    <property type="entry name" value="HNH"/>
</dbReference>
<evidence type="ECO:0000256" key="2">
    <source>
        <dbReference type="ARBA" id="ARBA00022801"/>
    </source>
</evidence>
<evidence type="ECO:0000256" key="1">
    <source>
        <dbReference type="ARBA" id="ARBA00022722"/>
    </source>
</evidence>
<dbReference type="EMBL" id="CP069486">
    <property type="protein sequence ID" value="QRO85136.1"/>
    <property type="molecule type" value="Genomic_DNA"/>
</dbReference>
<dbReference type="GO" id="GO:0004519">
    <property type="term" value="F:endonuclease activity"/>
    <property type="evidence" value="ECO:0007669"/>
    <property type="project" value="UniProtKB-KW"/>
</dbReference>
<keyword evidence="2" id="KW-0378">Hydrolase</keyword>
<gene>
    <name evidence="6" type="ORF">I6J37_00050</name>
</gene>
<keyword evidence="7" id="KW-1185">Reference proteome</keyword>
<protein>
    <recommendedName>
        <fullName evidence="4">Putative HNH nuclease YajD</fullName>
    </recommendedName>
</protein>
<evidence type="ECO:0000256" key="3">
    <source>
        <dbReference type="ARBA" id="ARBA00038412"/>
    </source>
</evidence>
<keyword evidence="1" id="KW-0540">Nuclease</keyword>
<evidence type="ECO:0000313" key="6">
    <source>
        <dbReference type="EMBL" id="QRO85136.1"/>
    </source>
</evidence>
<dbReference type="CDD" id="cd00085">
    <property type="entry name" value="HNHc"/>
    <property type="match status" value="1"/>
</dbReference>
<comment type="similarity">
    <text evidence="3">Belongs to the HNH nuclease family.</text>
</comment>
<name>A0ABX7HGK1_9STAP</name>
<dbReference type="PANTHER" id="PTHR41286:SF1">
    <property type="entry name" value="HNH NUCLEASE YAJD-RELATED"/>
    <property type="match status" value="1"/>
</dbReference>
<reference evidence="6 7" key="1">
    <citation type="submission" date="2021-02" db="EMBL/GenBank/DDBJ databases">
        <title>FDA dAtabase for Regulatory Grade micrObial Sequences (FDA-ARGOS): Supporting development and validation of Infectious Disease Dx tests.</title>
        <authorList>
            <person name="Sproer C."/>
            <person name="Gronow S."/>
            <person name="Severitt S."/>
            <person name="Schroder I."/>
            <person name="Tallon L."/>
            <person name="Sadzewicz L."/>
            <person name="Zhao X."/>
            <person name="Boylan J."/>
            <person name="Ott S."/>
            <person name="Bowen H."/>
            <person name="Vavikolanu K."/>
            <person name="Mehta A."/>
            <person name="Aluvathingal J."/>
            <person name="Nadendla S."/>
            <person name="Lowell S."/>
            <person name="Myers T."/>
            <person name="Yan Y."/>
            <person name="Sichtig H."/>
        </authorList>
    </citation>
    <scope>NUCLEOTIDE SEQUENCE [LARGE SCALE GENOMIC DNA]</scope>
    <source>
        <strain evidence="6 7">FDAARGOS_1207</strain>
    </source>
</reference>
<accession>A0ABX7HGK1</accession>
<dbReference type="InterPro" id="IPR003615">
    <property type="entry name" value="HNH_nuc"/>
</dbReference>
<dbReference type="PANTHER" id="PTHR41286">
    <property type="entry name" value="HNH NUCLEASE YAJD-RELATED"/>
    <property type="match status" value="1"/>
</dbReference>